<dbReference type="Proteomes" id="UP000014071">
    <property type="component" value="Unassembled WGS sequence"/>
</dbReference>
<dbReference type="STRING" id="1305764.R9P2C6"/>
<dbReference type="EMBL" id="DF238793">
    <property type="protein sequence ID" value="GAC95399.1"/>
    <property type="molecule type" value="Genomic_DNA"/>
</dbReference>
<dbReference type="GeneID" id="24108265"/>
<evidence type="ECO:0000259" key="2">
    <source>
        <dbReference type="Pfam" id="PF04187"/>
    </source>
</evidence>
<dbReference type="HOGENOM" id="CLU_035266_0_0_1"/>
<feature type="compositionally biased region" description="Low complexity" evidence="1">
    <location>
        <begin position="286"/>
        <end position="304"/>
    </location>
</feature>
<feature type="region of interest" description="Disordered" evidence="1">
    <location>
        <begin position="501"/>
        <end position="524"/>
    </location>
</feature>
<dbReference type="OrthoDB" id="8300214at2759"/>
<dbReference type="Pfam" id="PF04187">
    <property type="entry name" value="Cofac_haem_bdg"/>
    <property type="match status" value="1"/>
</dbReference>
<feature type="region of interest" description="Disordered" evidence="1">
    <location>
        <begin position="48"/>
        <end position="72"/>
    </location>
</feature>
<evidence type="ECO:0000256" key="1">
    <source>
        <dbReference type="SAM" id="MobiDB-lite"/>
    </source>
</evidence>
<dbReference type="RefSeq" id="XP_012188986.1">
    <property type="nucleotide sequence ID" value="XM_012333596.1"/>
</dbReference>
<dbReference type="Gene3D" id="3.40.50.11550">
    <property type="match status" value="1"/>
</dbReference>
<sequence length="570" mass="62256">MATTGQASGTQEEPLRAMSIARFIPRFPKPLLVTSNIPVYRHSFSLPIRQSEEPSSSPATSEGVADSDPRSAATDSASYVEWSKLLPVPSNLLGSVRELFETRLPRDAESNAAFEVEQKADDEASPPLSASPPPRLVFFGEQHHQPEVMRAQLQILHALHQQYQLASQPFGKHASAPPIYKLHLILEHFSVLDQHMLNSFSNDRLGPDELAEKYHTHSQEAFHIGHYMPLLMLAKELRVPIWGGFPPRSWARQVFRDGVESVKTDERRRADPIEESHYELSTADNPSQPASELQPSSSSPSAVPRSPLFTSWGAVTKIGAAHRSYLSALMRPDMPPRFPKLPTAASSGDEVQGVQNEEASTTDASIYPTWLLKPHNIETKGFGPAQALKDSYLAHVTSWILRGAHTDDPIPAHSTKQSTRTQPAMTRSLSADPAADADDSGRPIINVALVVCGLGHCEYGFGAPERVVELLSGHSEGSSHGDLSSLLPYIIASKPLDSGIWLGSEHPSQPSADNDNVNAKDESPAAVQRWLDDPWGRKLADAIVLYEWIDNEPAEESDGNADGGDHPTSG</sequence>
<feature type="region of interest" description="Disordered" evidence="1">
    <location>
        <begin position="261"/>
        <end position="304"/>
    </location>
</feature>
<proteinExistence type="predicted"/>
<organism evidence="3 4">
    <name type="scientific">Pseudozyma hubeiensis (strain SY62)</name>
    <name type="common">Yeast</name>
    <dbReference type="NCBI Taxonomy" id="1305764"/>
    <lineage>
        <taxon>Eukaryota</taxon>
        <taxon>Fungi</taxon>
        <taxon>Dikarya</taxon>
        <taxon>Basidiomycota</taxon>
        <taxon>Ustilaginomycotina</taxon>
        <taxon>Ustilaginomycetes</taxon>
        <taxon>Ustilaginales</taxon>
        <taxon>Ustilaginaceae</taxon>
        <taxon>Pseudozyma</taxon>
    </lineage>
</organism>
<evidence type="ECO:0000313" key="4">
    <source>
        <dbReference type="Proteomes" id="UP000014071"/>
    </source>
</evidence>
<protein>
    <recommendedName>
        <fullName evidence="2">Haem-binding uptake Tiki superfamily ChaN domain-containing protein</fullName>
    </recommendedName>
</protein>
<feature type="compositionally biased region" description="Basic and acidic residues" evidence="1">
    <location>
        <begin position="261"/>
        <end position="278"/>
    </location>
</feature>
<feature type="domain" description="Haem-binding uptake Tiki superfamily ChaN" evidence="2">
    <location>
        <begin position="135"/>
        <end position="282"/>
    </location>
</feature>
<reference evidence="4" key="1">
    <citation type="journal article" date="2013" name="Genome Announc.">
        <title>Draft genome sequence of the basidiomycetous yeast-like fungus Pseudozyma hubeiensis SY62, which produces an abundant amount of the biosurfactant mannosylerythritol lipids.</title>
        <authorList>
            <person name="Konishi M."/>
            <person name="Hatada Y."/>
            <person name="Horiuchi J."/>
        </authorList>
    </citation>
    <scope>NUCLEOTIDE SEQUENCE [LARGE SCALE GENOMIC DNA]</scope>
    <source>
        <strain evidence="4">SY62</strain>
    </source>
</reference>
<name>R9P2C6_PSEHS</name>
<dbReference type="SUPFAM" id="SSF159501">
    <property type="entry name" value="EreA/ChaN-like"/>
    <property type="match status" value="1"/>
</dbReference>
<dbReference type="eggNOG" id="ENOG502SB1I">
    <property type="taxonomic scope" value="Eukaryota"/>
</dbReference>
<keyword evidence="4" id="KW-1185">Reference proteome</keyword>
<feature type="region of interest" description="Disordered" evidence="1">
    <location>
        <begin position="407"/>
        <end position="437"/>
    </location>
</feature>
<feature type="compositionally biased region" description="Polar residues" evidence="1">
    <location>
        <begin position="506"/>
        <end position="517"/>
    </location>
</feature>
<evidence type="ECO:0000313" key="3">
    <source>
        <dbReference type="EMBL" id="GAC95399.1"/>
    </source>
</evidence>
<dbReference type="AlphaFoldDB" id="R9P2C6"/>
<accession>R9P2C6</accession>
<gene>
    <name evidence="3" type="ORF">PHSY_002974</name>
</gene>
<dbReference type="InterPro" id="IPR007314">
    <property type="entry name" value="Cofac_haem-bd_dom"/>
</dbReference>
<feature type="region of interest" description="Disordered" evidence="1">
    <location>
        <begin position="551"/>
        <end position="570"/>
    </location>
</feature>
<feature type="compositionally biased region" description="Polar residues" evidence="1">
    <location>
        <begin position="414"/>
        <end position="429"/>
    </location>
</feature>